<dbReference type="Gene3D" id="3.30.540.10">
    <property type="entry name" value="Fructose-1,6-Bisphosphatase, subunit A, domain 1"/>
    <property type="match status" value="1"/>
</dbReference>
<comment type="function">
    <text evidence="9">Converts adenosine-3',5'-bisphosphate (PAP) to AMP.</text>
</comment>
<feature type="binding site" evidence="9">
    <location>
        <begin position="93"/>
        <end position="96"/>
    </location>
    <ligand>
        <name>substrate</name>
    </ligand>
</feature>
<feature type="binding site" evidence="10">
    <location>
        <position position="94"/>
    </location>
    <ligand>
        <name>Mg(2+)</name>
        <dbReference type="ChEBI" id="CHEBI:18420"/>
        <label>1</label>
        <note>catalytic</note>
    </ligand>
</feature>
<dbReference type="GO" id="GO:0000103">
    <property type="term" value="P:sulfate assimilation"/>
    <property type="evidence" value="ECO:0007669"/>
    <property type="project" value="TreeGrafter"/>
</dbReference>
<dbReference type="PROSITE" id="PS00630">
    <property type="entry name" value="IMP_2"/>
    <property type="match status" value="1"/>
</dbReference>
<dbReference type="InterPro" id="IPR020583">
    <property type="entry name" value="Inositol_monoP_metal-BS"/>
</dbReference>
<name>A0A5B8L6J2_9HYPH</name>
<dbReference type="Proteomes" id="UP000321389">
    <property type="component" value="Chromosome"/>
</dbReference>
<comment type="cofactor">
    <cofactor evidence="9 10">
        <name>Mg(2+)</name>
        <dbReference type="ChEBI" id="CHEBI:18420"/>
    </cofactor>
</comment>
<dbReference type="PANTHER" id="PTHR43028:SF5">
    <property type="entry name" value="3'(2'),5'-BISPHOSPHATE NUCLEOTIDASE 1"/>
    <property type="match status" value="1"/>
</dbReference>
<evidence type="ECO:0000256" key="8">
    <source>
        <dbReference type="ARBA" id="ARBA00023136"/>
    </source>
</evidence>
<keyword evidence="4 9" id="KW-0997">Cell inner membrane</keyword>
<comment type="subcellular location">
    <subcellularLocation>
        <location evidence="9">Cell inner membrane</location>
        <topology evidence="9">Peripheral membrane protein</topology>
        <orientation evidence="9">Cytoplasmic side</orientation>
    </subcellularLocation>
</comment>
<gene>
    <name evidence="9 11" type="primary">cysQ</name>
    <name evidence="11" type="ORF">FQ775_12055</name>
</gene>
<dbReference type="HAMAP" id="MF_02095">
    <property type="entry name" value="CysQ"/>
    <property type="match status" value="1"/>
</dbReference>
<keyword evidence="5 9" id="KW-0479">Metal-binding</keyword>
<dbReference type="KEGG" id="niy:FQ775_12055"/>
<keyword evidence="7 9" id="KW-0460">Magnesium</keyword>
<dbReference type="PANTHER" id="PTHR43028">
    <property type="entry name" value="3'(2'),5'-BISPHOSPHATE NUCLEOTIDASE 1"/>
    <property type="match status" value="1"/>
</dbReference>
<evidence type="ECO:0000256" key="1">
    <source>
        <dbReference type="ARBA" id="ARBA00001625"/>
    </source>
</evidence>
<comment type="similarity">
    <text evidence="2 9">Belongs to the inositol monophosphatase superfamily. CysQ family.</text>
</comment>
<dbReference type="PROSITE" id="PS00629">
    <property type="entry name" value="IMP_1"/>
    <property type="match status" value="1"/>
</dbReference>
<dbReference type="InterPro" id="IPR020550">
    <property type="entry name" value="Inositol_monophosphatase_CS"/>
</dbReference>
<dbReference type="NCBIfam" id="TIGR01331">
    <property type="entry name" value="bisphos_cysQ"/>
    <property type="match status" value="1"/>
</dbReference>
<comment type="catalytic activity">
    <reaction evidence="1 9">
        <text>adenosine 3',5'-bisphosphate + H2O = AMP + phosphate</text>
        <dbReference type="Rhea" id="RHEA:10040"/>
        <dbReference type="ChEBI" id="CHEBI:15377"/>
        <dbReference type="ChEBI" id="CHEBI:43474"/>
        <dbReference type="ChEBI" id="CHEBI:58343"/>
        <dbReference type="ChEBI" id="CHEBI:456215"/>
        <dbReference type="EC" id="3.1.3.7"/>
    </reaction>
</comment>
<feature type="binding site" evidence="9">
    <location>
        <position position="91"/>
    </location>
    <ligand>
        <name>Mg(2+)</name>
        <dbReference type="ChEBI" id="CHEBI:18420"/>
        <label>1</label>
    </ligand>
</feature>
<dbReference type="PRINTS" id="PR00377">
    <property type="entry name" value="IMPHPHTASES"/>
</dbReference>
<evidence type="ECO:0000256" key="4">
    <source>
        <dbReference type="ARBA" id="ARBA00022519"/>
    </source>
</evidence>
<dbReference type="EC" id="3.1.3.7" evidence="9"/>
<dbReference type="SUPFAM" id="SSF56655">
    <property type="entry name" value="Carbohydrate phosphatase"/>
    <property type="match status" value="1"/>
</dbReference>
<dbReference type="Gene3D" id="3.40.190.80">
    <property type="match status" value="1"/>
</dbReference>
<keyword evidence="12" id="KW-1185">Reference proteome</keyword>
<dbReference type="GO" id="GO:0008441">
    <property type="term" value="F:3'(2'),5'-bisphosphate nucleotidase activity"/>
    <property type="evidence" value="ECO:0007669"/>
    <property type="project" value="UniProtKB-UniRule"/>
</dbReference>
<dbReference type="AlphaFoldDB" id="A0A5B8L6J2"/>
<dbReference type="CDD" id="cd01638">
    <property type="entry name" value="CysQ"/>
    <property type="match status" value="1"/>
</dbReference>
<protein>
    <recommendedName>
        <fullName evidence="9">3'(2'),5'-bisphosphate nucleotidase CysQ</fullName>
        <ecNumber evidence="9">3.1.3.7</ecNumber>
    </recommendedName>
    <alternativeName>
        <fullName evidence="9">3'(2'),5-bisphosphonucleoside 3'(2')-phosphohydrolase</fullName>
    </alternativeName>
    <alternativeName>
        <fullName evidence="9">3'-phosphoadenosine 5'-phosphate phosphatase</fullName>
        <shortName evidence="9">PAP phosphatase</shortName>
    </alternativeName>
</protein>
<feature type="binding site" evidence="9">
    <location>
        <position position="71"/>
    </location>
    <ligand>
        <name>Mg(2+)</name>
        <dbReference type="ChEBI" id="CHEBI:18420"/>
        <label>1</label>
    </ligand>
</feature>
<dbReference type="GO" id="GO:0046854">
    <property type="term" value="P:phosphatidylinositol phosphate biosynthetic process"/>
    <property type="evidence" value="ECO:0007669"/>
    <property type="project" value="InterPro"/>
</dbReference>
<feature type="binding site" evidence="9">
    <location>
        <position position="220"/>
    </location>
    <ligand>
        <name>substrate</name>
    </ligand>
</feature>
<sequence>MAREYDDGAIRFRLEELAVLAGREIADVLRLGFATEQKPDLSPVTEADRRAEAVILSGLRKSYPDIPCIAEEEMSDGHEAGDPGDIFFLVDPLDGTKEFVTGRPEFTVNIALIRDGEPVVGVVLAPAQHTLYSGLPGIAEMAQVSEDGAIAKREAIAVRPRVDPPLVIASRSHRTKETSDYIVACGAKKTMPIGSSLKFCMLARGQADLYPRFGRTMQWDTAAGDAVLRAAGGCTFRADSVGGRLTYGRRDAKGGEWVNPWFIAMGGSVPATPVA</sequence>
<evidence type="ECO:0000256" key="9">
    <source>
        <dbReference type="HAMAP-Rule" id="MF_02095"/>
    </source>
</evidence>
<dbReference type="GO" id="GO:0000287">
    <property type="term" value="F:magnesium ion binding"/>
    <property type="evidence" value="ECO:0007669"/>
    <property type="project" value="UniProtKB-UniRule"/>
</dbReference>
<evidence type="ECO:0000313" key="12">
    <source>
        <dbReference type="Proteomes" id="UP000321389"/>
    </source>
</evidence>
<evidence type="ECO:0000256" key="7">
    <source>
        <dbReference type="ARBA" id="ARBA00022842"/>
    </source>
</evidence>
<dbReference type="Pfam" id="PF00459">
    <property type="entry name" value="Inositol_P"/>
    <property type="match status" value="1"/>
</dbReference>
<dbReference type="EMBL" id="CP042301">
    <property type="protein sequence ID" value="QDZ03310.1"/>
    <property type="molecule type" value="Genomic_DNA"/>
</dbReference>
<keyword evidence="8 9" id="KW-0472">Membrane</keyword>
<evidence type="ECO:0000256" key="5">
    <source>
        <dbReference type="ARBA" id="ARBA00022723"/>
    </source>
</evidence>
<keyword evidence="3 9" id="KW-1003">Cell membrane</keyword>
<feature type="binding site" evidence="10">
    <location>
        <position position="93"/>
    </location>
    <ligand>
        <name>Mg(2+)</name>
        <dbReference type="ChEBI" id="CHEBI:18420"/>
        <label>2</label>
    </ligand>
</feature>
<feature type="binding site" evidence="9">
    <location>
        <position position="71"/>
    </location>
    <ligand>
        <name>substrate</name>
    </ligand>
</feature>
<evidence type="ECO:0000256" key="3">
    <source>
        <dbReference type="ARBA" id="ARBA00022475"/>
    </source>
</evidence>
<dbReference type="GO" id="GO:0005886">
    <property type="term" value="C:plasma membrane"/>
    <property type="evidence" value="ECO:0007669"/>
    <property type="project" value="UniProtKB-SubCell"/>
</dbReference>
<feature type="binding site" evidence="10">
    <location>
        <position position="71"/>
    </location>
    <ligand>
        <name>Mg(2+)</name>
        <dbReference type="ChEBI" id="CHEBI:18420"/>
        <label>1</label>
        <note>catalytic</note>
    </ligand>
</feature>
<accession>A0A5B8L6J2</accession>
<dbReference type="RefSeq" id="WP_146301943.1">
    <property type="nucleotide sequence ID" value="NZ_CP042301.2"/>
</dbReference>
<proteinExistence type="inferred from homology"/>
<feature type="binding site" evidence="10">
    <location>
        <position position="91"/>
    </location>
    <ligand>
        <name>Mg(2+)</name>
        <dbReference type="ChEBI" id="CHEBI:18420"/>
        <label>1</label>
        <note>catalytic</note>
    </ligand>
</feature>
<feature type="binding site" evidence="9 10">
    <location>
        <position position="220"/>
    </location>
    <ligand>
        <name>Mg(2+)</name>
        <dbReference type="ChEBI" id="CHEBI:18420"/>
        <label>2</label>
    </ligand>
</feature>
<reference evidence="11" key="1">
    <citation type="submission" date="2020-04" db="EMBL/GenBank/DDBJ databases">
        <title>Nitratireductor sp. nov. isolated from mangrove soil.</title>
        <authorList>
            <person name="Ye Y."/>
        </authorList>
    </citation>
    <scope>NUCLEOTIDE SEQUENCE</scope>
    <source>
        <strain evidence="11">SY7</strain>
    </source>
</reference>
<evidence type="ECO:0000256" key="2">
    <source>
        <dbReference type="ARBA" id="ARBA00005289"/>
    </source>
</evidence>
<dbReference type="InterPro" id="IPR050725">
    <property type="entry name" value="CysQ/Inositol_MonoPase"/>
</dbReference>
<evidence type="ECO:0000256" key="6">
    <source>
        <dbReference type="ARBA" id="ARBA00022801"/>
    </source>
</evidence>
<keyword evidence="6 9" id="KW-0378">Hydrolase</keyword>
<dbReference type="GO" id="GO:0050427">
    <property type="term" value="P:3'-phosphoadenosine 5'-phosphosulfate metabolic process"/>
    <property type="evidence" value="ECO:0007669"/>
    <property type="project" value="TreeGrafter"/>
</dbReference>
<feature type="binding site" evidence="9">
    <location>
        <position position="91"/>
    </location>
    <ligand>
        <name>Mg(2+)</name>
        <dbReference type="ChEBI" id="CHEBI:18420"/>
        <label>2</label>
    </ligand>
</feature>
<evidence type="ECO:0000313" key="11">
    <source>
        <dbReference type="EMBL" id="QDZ03310.1"/>
    </source>
</evidence>
<dbReference type="OrthoDB" id="9785695at2"/>
<dbReference type="InterPro" id="IPR006240">
    <property type="entry name" value="CysQ"/>
</dbReference>
<evidence type="ECO:0000256" key="10">
    <source>
        <dbReference type="PIRSR" id="PIRSR600760-2"/>
    </source>
</evidence>
<organism evidence="11 12">
    <name type="scientific">Nitratireductor mangrovi</name>
    <dbReference type="NCBI Taxonomy" id="2599600"/>
    <lineage>
        <taxon>Bacteria</taxon>
        <taxon>Pseudomonadati</taxon>
        <taxon>Pseudomonadota</taxon>
        <taxon>Alphaproteobacteria</taxon>
        <taxon>Hyphomicrobiales</taxon>
        <taxon>Phyllobacteriaceae</taxon>
        <taxon>Nitratireductor</taxon>
    </lineage>
</organism>
<feature type="binding site" evidence="9">
    <location>
        <position position="93"/>
    </location>
    <ligand>
        <name>Mg(2+)</name>
        <dbReference type="ChEBI" id="CHEBI:18420"/>
        <label>1</label>
    </ligand>
</feature>
<feature type="binding site" evidence="9">
    <location>
        <position position="94"/>
    </location>
    <ligand>
        <name>Mg(2+)</name>
        <dbReference type="ChEBI" id="CHEBI:18420"/>
        <label>2</label>
    </ligand>
</feature>
<dbReference type="InterPro" id="IPR000760">
    <property type="entry name" value="Inositol_monophosphatase-like"/>
</dbReference>